<evidence type="ECO:0000256" key="5">
    <source>
        <dbReference type="ARBA" id="ARBA00022801"/>
    </source>
</evidence>
<evidence type="ECO:0000256" key="7">
    <source>
        <dbReference type="ARBA" id="ARBA00023157"/>
    </source>
</evidence>
<dbReference type="AlphaFoldDB" id="A0A2T0XIB7"/>
<feature type="signal peptide" evidence="8">
    <location>
        <begin position="1"/>
        <end position="26"/>
    </location>
</feature>
<dbReference type="PANTHER" id="PTHR33938">
    <property type="entry name" value="FERULOYL ESTERASE B-RELATED"/>
    <property type="match status" value="1"/>
</dbReference>
<evidence type="ECO:0000256" key="4">
    <source>
        <dbReference type="ARBA" id="ARBA00022729"/>
    </source>
</evidence>
<evidence type="ECO:0000256" key="8">
    <source>
        <dbReference type="SAM" id="SignalP"/>
    </source>
</evidence>
<keyword evidence="4 8" id="KW-0732">Signal</keyword>
<dbReference type="EMBL" id="PVTV01000012">
    <property type="protein sequence ID" value="PRY98698.1"/>
    <property type="molecule type" value="Genomic_DNA"/>
</dbReference>
<comment type="caution">
    <text evidence="9">The sequence shown here is derived from an EMBL/GenBank/DDBJ whole genome shotgun (WGS) entry which is preliminary data.</text>
</comment>
<dbReference type="PANTHER" id="PTHR33938:SF15">
    <property type="entry name" value="FERULOYL ESTERASE B-RELATED"/>
    <property type="match status" value="1"/>
</dbReference>
<name>A0A2T0XIB7_9BURK</name>
<organism evidence="9 10">
    <name type="scientific">Jezberella montanilacus</name>
    <dbReference type="NCBI Taxonomy" id="323426"/>
    <lineage>
        <taxon>Bacteria</taxon>
        <taxon>Pseudomonadati</taxon>
        <taxon>Pseudomonadota</taxon>
        <taxon>Betaproteobacteria</taxon>
        <taxon>Burkholderiales</taxon>
        <taxon>Alcaligenaceae</taxon>
        <taxon>Jezberella</taxon>
    </lineage>
</organism>
<dbReference type="SUPFAM" id="SSF53474">
    <property type="entry name" value="alpha/beta-Hydrolases"/>
    <property type="match status" value="1"/>
</dbReference>
<proteinExistence type="inferred from homology"/>
<dbReference type="InterPro" id="IPR029058">
    <property type="entry name" value="AB_hydrolase_fold"/>
</dbReference>
<evidence type="ECO:0000313" key="9">
    <source>
        <dbReference type="EMBL" id="PRY98698.1"/>
    </source>
</evidence>
<evidence type="ECO:0000256" key="1">
    <source>
        <dbReference type="ARBA" id="ARBA00006249"/>
    </source>
</evidence>
<keyword evidence="7" id="KW-1015">Disulfide bond</keyword>
<dbReference type="Gene3D" id="3.40.50.1820">
    <property type="entry name" value="alpha/beta hydrolase"/>
    <property type="match status" value="2"/>
</dbReference>
<dbReference type="Pfam" id="PF07519">
    <property type="entry name" value="Tannase"/>
    <property type="match status" value="1"/>
</dbReference>
<keyword evidence="6" id="KW-0106">Calcium</keyword>
<dbReference type="GO" id="GO:0046872">
    <property type="term" value="F:metal ion binding"/>
    <property type="evidence" value="ECO:0007669"/>
    <property type="project" value="UniProtKB-KW"/>
</dbReference>
<dbReference type="PROSITE" id="PS51257">
    <property type="entry name" value="PROKAR_LIPOPROTEIN"/>
    <property type="match status" value="1"/>
</dbReference>
<feature type="chain" id="PRO_5015785568" evidence="8">
    <location>
        <begin position="27"/>
        <end position="573"/>
    </location>
</feature>
<accession>A0A2T0XIB7</accession>
<dbReference type="OrthoDB" id="7062032at2"/>
<sequence length="573" mass="60907">MRRVHRLFAMAAGVAAIASLTGCNTAPTTVASTDPYPRTTQICAELTSTMIPAAAIGLPTSGAKVTSAELIAATGTGAAAVGAYCKVNADILPVDSKAPNIKLTLNLPGNYNGKGLMLGGGGYNGTIPATNGNIPAGPANTPVPLARGYATFSSDSGHQAGALVSQDGSFGVNDEAAKNFSGDALKKTRDVSIYLIEQHYKAGKPAKMYFVGGSTGGREALAVAQRWPQDWDGVVALYPAWNAASLDLQFGRITRALAVEGAHLDQGKRKLLYDAAMQTCDALDGVKDGLISNVQACNAKFNPSTAKLNGKPLRCAGGEGSLEDACLNDAQINALKVYNTPITFKYKLGSGETQYPGFNVWGADLGLAGAHPMQSRVTFLAMNLGQPANPMPNNAPYMSIFWDQWVRFFVTKDTSFDSLSLDPQQPGKWQARISELTAMQDVNKTDLSAFQARGGKLLIAHGTADVLVSTRATEQYVARLQTTMGKDQVKQFVRYYEIPGYGHALSTVYNAAWDSLATLEGWVEKGQAPQNQIVADTIGVPGRTRPLCEYPTWPQYKGAGDVNQASSFECRLK</sequence>
<dbReference type="InterPro" id="IPR011118">
    <property type="entry name" value="Tannase/feruloyl_esterase"/>
</dbReference>
<evidence type="ECO:0000256" key="6">
    <source>
        <dbReference type="ARBA" id="ARBA00022837"/>
    </source>
</evidence>
<evidence type="ECO:0000256" key="2">
    <source>
        <dbReference type="ARBA" id="ARBA00022487"/>
    </source>
</evidence>
<dbReference type="RefSeq" id="WP_106227374.1">
    <property type="nucleotide sequence ID" value="NZ_PVTV01000012.1"/>
</dbReference>
<keyword evidence="5" id="KW-0378">Hydrolase</keyword>
<keyword evidence="2" id="KW-0719">Serine esterase</keyword>
<comment type="similarity">
    <text evidence="1">Belongs to the tannase family.</text>
</comment>
<dbReference type="GO" id="GO:0052689">
    <property type="term" value="F:carboxylic ester hydrolase activity"/>
    <property type="evidence" value="ECO:0007669"/>
    <property type="project" value="UniProtKB-KW"/>
</dbReference>
<evidence type="ECO:0000313" key="10">
    <source>
        <dbReference type="Proteomes" id="UP000238308"/>
    </source>
</evidence>
<keyword evidence="3" id="KW-0479">Metal-binding</keyword>
<keyword evidence="10" id="KW-1185">Reference proteome</keyword>
<protein>
    <submittedName>
        <fullName evidence="9">Feruloyl esterase</fullName>
    </submittedName>
</protein>
<dbReference type="Proteomes" id="UP000238308">
    <property type="component" value="Unassembled WGS sequence"/>
</dbReference>
<reference evidence="9 10" key="1">
    <citation type="submission" date="2018-03" db="EMBL/GenBank/DDBJ databases">
        <title>Genomic Encyclopedia of Type Strains, Phase III (KMG-III): the genomes of soil and plant-associated and newly described type strains.</title>
        <authorList>
            <person name="Whitman W."/>
        </authorList>
    </citation>
    <scope>NUCLEOTIDE SEQUENCE [LARGE SCALE GENOMIC DNA]</scope>
    <source>
        <strain evidence="9 10">MWH-P2sevCIIIb</strain>
    </source>
</reference>
<evidence type="ECO:0000256" key="3">
    <source>
        <dbReference type="ARBA" id="ARBA00022723"/>
    </source>
</evidence>
<gene>
    <name evidence="9" type="ORF">BCM14_1532</name>
</gene>